<dbReference type="EMBL" id="BTRK01000001">
    <property type="protein sequence ID" value="GMR29986.1"/>
    <property type="molecule type" value="Genomic_DNA"/>
</dbReference>
<sequence length="73" mass="8615">MESRLDSSSELRMEKLVIEKVDPREKMRSEIESIKESEQLYKKKLTKHMAMSAKKKNEQAEEEGQKNEDGEEK</sequence>
<dbReference type="Proteomes" id="UP001328107">
    <property type="component" value="Unassembled WGS sequence"/>
</dbReference>
<dbReference type="AlphaFoldDB" id="A0AAN4YX10"/>
<evidence type="ECO:0000313" key="2">
    <source>
        <dbReference type="EMBL" id="GMR29986.1"/>
    </source>
</evidence>
<feature type="region of interest" description="Disordered" evidence="1">
    <location>
        <begin position="43"/>
        <end position="73"/>
    </location>
</feature>
<keyword evidence="3" id="KW-1185">Reference proteome</keyword>
<evidence type="ECO:0000256" key="1">
    <source>
        <dbReference type="SAM" id="MobiDB-lite"/>
    </source>
</evidence>
<protein>
    <submittedName>
        <fullName evidence="2">Uncharacterized protein</fullName>
    </submittedName>
</protein>
<gene>
    <name evidence="2" type="ORF">PMAYCL1PPCAC_00182</name>
</gene>
<comment type="caution">
    <text evidence="2">The sequence shown here is derived from an EMBL/GenBank/DDBJ whole genome shotgun (WGS) entry which is preliminary data.</text>
</comment>
<proteinExistence type="predicted"/>
<feature type="compositionally biased region" description="Basic and acidic residues" evidence="1">
    <location>
        <begin position="55"/>
        <end position="73"/>
    </location>
</feature>
<accession>A0AAN4YX10</accession>
<reference evidence="3" key="1">
    <citation type="submission" date="2022-10" db="EMBL/GenBank/DDBJ databases">
        <title>Genome assembly of Pristionchus species.</title>
        <authorList>
            <person name="Yoshida K."/>
            <person name="Sommer R.J."/>
        </authorList>
    </citation>
    <scope>NUCLEOTIDE SEQUENCE [LARGE SCALE GENOMIC DNA]</scope>
    <source>
        <strain evidence="3">RS5460</strain>
    </source>
</reference>
<name>A0AAN4YX10_9BILA</name>
<evidence type="ECO:0000313" key="3">
    <source>
        <dbReference type="Proteomes" id="UP001328107"/>
    </source>
</evidence>
<feature type="non-terminal residue" evidence="2">
    <location>
        <position position="73"/>
    </location>
</feature>
<organism evidence="2 3">
    <name type="scientific">Pristionchus mayeri</name>
    <dbReference type="NCBI Taxonomy" id="1317129"/>
    <lineage>
        <taxon>Eukaryota</taxon>
        <taxon>Metazoa</taxon>
        <taxon>Ecdysozoa</taxon>
        <taxon>Nematoda</taxon>
        <taxon>Chromadorea</taxon>
        <taxon>Rhabditida</taxon>
        <taxon>Rhabditina</taxon>
        <taxon>Diplogasteromorpha</taxon>
        <taxon>Diplogasteroidea</taxon>
        <taxon>Neodiplogasteridae</taxon>
        <taxon>Pristionchus</taxon>
    </lineage>
</organism>